<protein>
    <submittedName>
        <fullName evidence="2">Uncharacterized protein</fullName>
    </submittedName>
</protein>
<proteinExistence type="predicted"/>
<accession>A0ABN5IQR7</accession>
<reference evidence="2 3" key="1">
    <citation type="journal article" date="2015" name="Biotechnol. Bioeng.">
        <title>Genome sequence and phenotypic characterization of Caulobacter segnis.</title>
        <authorList>
            <person name="Patel S."/>
            <person name="Fletcher B."/>
            <person name="Scott D.C."/>
            <person name="Ely B."/>
        </authorList>
    </citation>
    <scope>NUCLEOTIDE SEQUENCE [LARGE SCALE GENOMIC DNA]</scope>
    <source>
        <strain evidence="2 3">TK0059</strain>
    </source>
</reference>
<feature type="compositionally biased region" description="Basic and acidic residues" evidence="1">
    <location>
        <begin position="21"/>
        <end position="30"/>
    </location>
</feature>
<keyword evidence="3" id="KW-1185">Reference proteome</keyword>
<dbReference type="EMBL" id="CP027850">
    <property type="protein sequence ID" value="AVQ00900.1"/>
    <property type="molecule type" value="Genomic_DNA"/>
</dbReference>
<evidence type="ECO:0000256" key="1">
    <source>
        <dbReference type="SAM" id="MobiDB-lite"/>
    </source>
</evidence>
<evidence type="ECO:0000313" key="3">
    <source>
        <dbReference type="Proteomes" id="UP000240527"/>
    </source>
</evidence>
<organism evidence="2 3">
    <name type="scientific">Caulobacter segnis</name>
    <dbReference type="NCBI Taxonomy" id="88688"/>
    <lineage>
        <taxon>Bacteria</taxon>
        <taxon>Pseudomonadati</taxon>
        <taxon>Pseudomonadota</taxon>
        <taxon>Alphaproteobacteria</taxon>
        <taxon>Caulobacterales</taxon>
        <taxon>Caulobacteraceae</taxon>
        <taxon>Caulobacter</taxon>
    </lineage>
</organism>
<sequence>MTPPGAIRAAFFMAFISRHPGRSEAERRDPGATTVRRPLGPGSAMPPGMTTGCSKDEWR</sequence>
<gene>
    <name evidence="2" type="ORF">B7G68_02905</name>
</gene>
<evidence type="ECO:0000313" key="2">
    <source>
        <dbReference type="EMBL" id="AVQ00900.1"/>
    </source>
</evidence>
<dbReference type="Proteomes" id="UP000240527">
    <property type="component" value="Chromosome"/>
</dbReference>
<feature type="region of interest" description="Disordered" evidence="1">
    <location>
        <begin position="19"/>
        <end position="59"/>
    </location>
</feature>
<name>A0ABN5IQR7_9CAUL</name>